<proteinExistence type="predicted"/>
<dbReference type="EMBL" id="BKCJ011210062">
    <property type="protein sequence ID" value="GFD04204.1"/>
    <property type="molecule type" value="Genomic_DNA"/>
</dbReference>
<evidence type="ECO:0000313" key="1">
    <source>
        <dbReference type="EMBL" id="GFD04204.1"/>
    </source>
</evidence>
<dbReference type="AlphaFoldDB" id="A0A699T5M4"/>
<organism evidence="1">
    <name type="scientific">Tanacetum cinerariifolium</name>
    <name type="common">Dalmatian daisy</name>
    <name type="synonym">Chrysanthemum cinerariifolium</name>
    <dbReference type="NCBI Taxonomy" id="118510"/>
    <lineage>
        <taxon>Eukaryota</taxon>
        <taxon>Viridiplantae</taxon>
        <taxon>Streptophyta</taxon>
        <taxon>Embryophyta</taxon>
        <taxon>Tracheophyta</taxon>
        <taxon>Spermatophyta</taxon>
        <taxon>Magnoliopsida</taxon>
        <taxon>eudicotyledons</taxon>
        <taxon>Gunneridae</taxon>
        <taxon>Pentapetalae</taxon>
        <taxon>asterids</taxon>
        <taxon>campanulids</taxon>
        <taxon>Asterales</taxon>
        <taxon>Asteraceae</taxon>
        <taxon>Asteroideae</taxon>
        <taxon>Anthemideae</taxon>
        <taxon>Anthemidinae</taxon>
        <taxon>Tanacetum</taxon>
    </lineage>
</organism>
<comment type="caution">
    <text evidence="1">The sequence shown here is derived from an EMBL/GenBank/DDBJ whole genome shotgun (WGS) entry which is preliminary data.</text>
</comment>
<sequence length="68" mass="8178">MDMKALGERIRHIWAKNEASDLYWENTAKEVRDDELNRQEDSLEAAYSFDTISEIRDDELTVHQWTYQ</sequence>
<reference evidence="1" key="1">
    <citation type="journal article" date="2019" name="Sci. Rep.">
        <title>Draft genome of Tanacetum cinerariifolium, the natural source of mosquito coil.</title>
        <authorList>
            <person name="Yamashiro T."/>
            <person name="Shiraishi A."/>
            <person name="Satake H."/>
            <person name="Nakayama K."/>
        </authorList>
    </citation>
    <scope>NUCLEOTIDE SEQUENCE</scope>
</reference>
<accession>A0A699T5M4</accession>
<name>A0A699T5M4_TANCI</name>
<protein>
    <submittedName>
        <fullName evidence="1">Uncharacterized protein</fullName>
    </submittedName>
</protein>
<gene>
    <name evidence="1" type="ORF">Tci_876173</name>
</gene>